<keyword evidence="4" id="KW-0704">Schiff base</keyword>
<reference evidence="5" key="1">
    <citation type="journal article" date="2020" name="mSystems">
        <title>Genome- and Community-Level Interaction Insights into Carbon Utilization and Element Cycling Functions of Hydrothermarchaeota in Hydrothermal Sediment.</title>
        <authorList>
            <person name="Zhou Z."/>
            <person name="Liu Y."/>
            <person name="Xu W."/>
            <person name="Pan J."/>
            <person name="Luo Z.H."/>
            <person name="Li M."/>
        </authorList>
    </citation>
    <scope>NUCLEOTIDE SEQUENCE [LARGE SCALE GENOMIC DNA]</scope>
    <source>
        <strain evidence="5">SpSt-732</strain>
    </source>
</reference>
<sequence length="217" mass="24707">MHEVLGVLRRRPYVVASVPIRNNNDLHVALSIADADYVELRLDYHEDPLKLDYEEMKGKRIIMTLRELDEGGHRGFEPSAKKRLIDMWRSLGLLYDIELRFAEKYSVEYDGAIVSIHILNERPSLDEVVAAVSKYMDKAFAVKVALRPFKGYKAFLASLLELGENIAVMPIGVDEVERIAFALLGSKLVYGYVTQPTALGQPHYKKLLKVLELLYVD</sequence>
<dbReference type="GO" id="GO:0003855">
    <property type="term" value="F:3-dehydroquinate dehydratase activity"/>
    <property type="evidence" value="ECO:0007669"/>
    <property type="project" value="UniProtKB-EC"/>
</dbReference>
<accession>A0A7C4FH96</accession>
<evidence type="ECO:0000313" key="5">
    <source>
        <dbReference type="EMBL" id="HGI87729.1"/>
    </source>
</evidence>
<keyword evidence="3" id="KW-0456">Lyase</keyword>
<dbReference type="InterPro" id="IPR001381">
    <property type="entry name" value="DHquinase_I"/>
</dbReference>
<dbReference type="EC" id="4.2.1.10" evidence="2"/>
<dbReference type="AlphaFoldDB" id="A0A7C4FH96"/>
<dbReference type="GO" id="GO:0046279">
    <property type="term" value="P:3,4-dihydroxybenzoate biosynthetic process"/>
    <property type="evidence" value="ECO:0007669"/>
    <property type="project" value="TreeGrafter"/>
</dbReference>
<dbReference type="EMBL" id="DTFF01000043">
    <property type="protein sequence ID" value="HGI87729.1"/>
    <property type="molecule type" value="Genomic_DNA"/>
</dbReference>
<protein>
    <recommendedName>
        <fullName evidence="2">3-dehydroquinate dehydratase</fullName>
        <ecNumber evidence="2">4.2.1.10</ecNumber>
    </recommendedName>
</protein>
<proteinExistence type="predicted"/>
<dbReference type="Pfam" id="PF01487">
    <property type="entry name" value="DHquinase_I"/>
    <property type="match status" value="1"/>
</dbReference>
<dbReference type="PANTHER" id="PTHR43699">
    <property type="entry name" value="3-DEHYDROQUINATE DEHYDRATASE"/>
    <property type="match status" value="1"/>
</dbReference>
<name>A0A7C4FH96_9CREN</name>
<dbReference type="PANTHER" id="PTHR43699:SF1">
    <property type="entry name" value="3-DEHYDROQUINATE DEHYDRATASE"/>
    <property type="match status" value="1"/>
</dbReference>
<comment type="catalytic activity">
    <reaction evidence="1">
        <text>3-dehydroquinate = 3-dehydroshikimate + H2O</text>
        <dbReference type="Rhea" id="RHEA:21096"/>
        <dbReference type="ChEBI" id="CHEBI:15377"/>
        <dbReference type="ChEBI" id="CHEBI:16630"/>
        <dbReference type="ChEBI" id="CHEBI:32364"/>
        <dbReference type="EC" id="4.2.1.10"/>
    </reaction>
</comment>
<evidence type="ECO:0000256" key="4">
    <source>
        <dbReference type="ARBA" id="ARBA00023270"/>
    </source>
</evidence>
<evidence type="ECO:0000256" key="2">
    <source>
        <dbReference type="ARBA" id="ARBA00012060"/>
    </source>
</evidence>
<evidence type="ECO:0000256" key="1">
    <source>
        <dbReference type="ARBA" id="ARBA00001864"/>
    </source>
</evidence>
<organism evidence="5">
    <name type="scientific">Ignisphaera aggregans</name>
    <dbReference type="NCBI Taxonomy" id="334771"/>
    <lineage>
        <taxon>Archaea</taxon>
        <taxon>Thermoproteota</taxon>
        <taxon>Thermoprotei</taxon>
        <taxon>Desulfurococcales</taxon>
        <taxon>Desulfurococcaceae</taxon>
        <taxon>Ignisphaera</taxon>
    </lineage>
</organism>
<comment type="caution">
    <text evidence="5">The sequence shown here is derived from an EMBL/GenBank/DDBJ whole genome shotgun (WGS) entry which is preliminary data.</text>
</comment>
<dbReference type="InterPro" id="IPR050146">
    <property type="entry name" value="Type-I_3-dehydroquinase"/>
</dbReference>
<dbReference type="Gene3D" id="3.20.20.70">
    <property type="entry name" value="Aldolase class I"/>
    <property type="match status" value="1"/>
</dbReference>
<evidence type="ECO:0000256" key="3">
    <source>
        <dbReference type="ARBA" id="ARBA00023239"/>
    </source>
</evidence>
<dbReference type="SUPFAM" id="SSF51569">
    <property type="entry name" value="Aldolase"/>
    <property type="match status" value="1"/>
</dbReference>
<dbReference type="InterPro" id="IPR013785">
    <property type="entry name" value="Aldolase_TIM"/>
</dbReference>
<gene>
    <name evidence="5" type="ORF">ENV14_04975</name>
</gene>